<sequence length="155" mass="17323">MTTTPEKLSPFEAETVRLRLLAAEGEKMADECCRPQPAHPLPVLESMVLSVTSFRRLVEELTGTVQVLDKPAEMKTHMPLDQLADENRQLATLALNIANHTPDNTDRATTARLWNAFEPLALRLSLANRALYEDRAKGRWSTVAIPSDPTQAELY</sequence>
<evidence type="ECO:0000313" key="1">
    <source>
        <dbReference type="EMBL" id="ELR22391.1"/>
    </source>
</evidence>
<dbReference type="KEGG" id="acan:ACA1_254380"/>
<dbReference type="AlphaFoldDB" id="L8HDB9"/>
<evidence type="ECO:0000313" key="2">
    <source>
        <dbReference type="Proteomes" id="UP000011083"/>
    </source>
</evidence>
<dbReference type="RefSeq" id="XP_004367647.1">
    <property type="nucleotide sequence ID" value="XM_004367590.1"/>
</dbReference>
<dbReference type="GeneID" id="14923325"/>
<reference evidence="1 2" key="1">
    <citation type="journal article" date="2013" name="Genome Biol.">
        <title>Genome of Acanthamoeba castellanii highlights extensive lateral gene transfer and early evolution of tyrosine kinase signaling.</title>
        <authorList>
            <person name="Clarke M."/>
            <person name="Lohan A.J."/>
            <person name="Liu B."/>
            <person name="Lagkouvardos I."/>
            <person name="Roy S."/>
            <person name="Zafar N."/>
            <person name="Bertelli C."/>
            <person name="Schilde C."/>
            <person name="Kianianmomeni A."/>
            <person name="Burglin T.R."/>
            <person name="Frech C."/>
            <person name="Turcotte B."/>
            <person name="Kopec K.O."/>
            <person name="Synnott J.M."/>
            <person name="Choo C."/>
            <person name="Paponov I."/>
            <person name="Finkler A."/>
            <person name="Soon Heng Tan C."/>
            <person name="Hutchins A.P."/>
            <person name="Weinmeier T."/>
            <person name="Rattei T."/>
            <person name="Chu J.S."/>
            <person name="Gimenez G."/>
            <person name="Irimia M."/>
            <person name="Rigden D.J."/>
            <person name="Fitzpatrick D.A."/>
            <person name="Lorenzo-Morales J."/>
            <person name="Bateman A."/>
            <person name="Chiu C.H."/>
            <person name="Tang P."/>
            <person name="Hegemann P."/>
            <person name="Fromm H."/>
            <person name="Raoult D."/>
            <person name="Greub G."/>
            <person name="Miranda-Saavedra D."/>
            <person name="Chen N."/>
            <person name="Nash P."/>
            <person name="Ginger M.L."/>
            <person name="Horn M."/>
            <person name="Schaap P."/>
            <person name="Caler L."/>
            <person name="Loftus B."/>
        </authorList>
    </citation>
    <scope>NUCLEOTIDE SEQUENCE [LARGE SCALE GENOMIC DNA]</scope>
    <source>
        <strain evidence="1 2">Neff</strain>
    </source>
</reference>
<proteinExistence type="predicted"/>
<protein>
    <submittedName>
        <fullName evidence="1">Uncharacterized protein</fullName>
    </submittedName>
</protein>
<dbReference type="EMBL" id="KB007885">
    <property type="protein sequence ID" value="ELR22391.1"/>
    <property type="molecule type" value="Genomic_DNA"/>
</dbReference>
<name>L8HDB9_ACACF</name>
<accession>L8HDB9</accession>
<dbReference type="Proteomes" id="UP000011083">
    <property type="component" value="Unassembled WGS sequence"/>
</dbReference>
<gene>
    <name evidence="1" type="ORF">ACA1_254380</name>
</gene>
<dbReference type="VEuPathDB" id="AmoebaDB:ACA1_254380"/>
<organism evidence="1 2">
    <name type="scientific">Acanthamoeba castellanii (strain ATCC 30010 / Neff)</name>
    <dbReference type="NCBI Taxonomy" id="1257118"/>
    <lineage>
        <taxon>Eukaryota</taxon>
        <taxon>Amoebozoa</taxon>
        <taxon>Discosea</taxon>
        <taxon>Longamoebia</taxon>
        <taxon>Centramoebida</taxon>
        <taxon>Acanthamoebidae</taxon>
        <taxon>Acanthamoeba</taxon>
    </lineage>
</organism>
<keyword evidence="2" id="KW-1185">Reference proteome</keyword>